<evidence type="ECO:0000256" key="8">
    <source>
        <dbReference type="ARBA" id="ARBA00022723"/>
    </source>
</evidence>
<proteinExistence type="inferred from homology"/>
<dbReference type="PANTHER" id="PTHR22930">
    <property type="match status" value="1"/>
</dbReference>
<dbReference type="Proteomes" id="UP000186698">
    <property type="component" value="Chromosome 5L"/>
</dbReference>
<evidence type="ECO:0000256" key="3">
    <source>
        <dbReference type="ARBA" id="ARBA00004496"/>
    </source>
</evidence>
<dbReference type="OrthoDB" id="9946389at2759"/>
<comment type="similarity">
    <text evidence="4">Belongs to the HARBI1 family.</text>
</comment>
<evidence type="ECO:0000256" key="7">
    <source>
        <dbReference type="ARBA" id="ARBA00022722"/>
    </source>
</evidence>
<comment type="subcellular location">
    <subcellularLocation>
        <location evidence="3">Cytoplasm</location>
    </subcellularLocation>
    <subcellularLocation>
        <location evidence="2">Nucleus</location>
    </subcellularLocation>
</comment>
<dbReference type="Pfam" id="PF13359">
    <property type="entry name" value="DDE_Tnp_4"/>
    <property type="match status" value="1"/>
</dbReference>
<evidence type="ECO:0000256" key="2">
    <source>
        <dbReference type="ARBA" id="ARBA00004123"/>
    </source>
</evidence>
<name>A0A8J1KSJ7_XENLA</name>
<keyword evidence="8" id="KW-0479">Metal-binding</keyword>
<keyword evidence="10" id="KW-0539">Nucleus</keyword>
<evidence type="ECO:0000256" key="12">
    <source>
        <dbReference type="ARBA" id="ARBA00045850"/>
    </source>
</evidence>
<reference evidence="15" key="1">
    <citation type="submission" date="2025-08" db="UniProtKB">
        <authorList>
            <consortium name="RefSeq"/>
        </authorList>
    </citation>
    <scope>IDENTIFICATION</scope>
    <source>
        <strain evidence="15">J_2021</strain>
        <tissue evidence="15">Erythrocytes</tissue>
    </source>
</reference>
<dbReference type="InterPro" id="IPR027806">
    <property type="entry name" value="HARBI1_dom"/>
</dbReference>
<dbReference type="GO" id="GO:0046872">
    <property type="term" value="F:metal ion binding"/>
    <property type="evidence" value="ECO:0007669"/>
    <property type="project" value="UniProtKB-KW"/>
</dbReference>
<evidence type="ECO:0000256" key="6">
    <source>
        <dbReference type="ARBA" id="ARBA00022490"/>
    </source>
</evidence>
<keyword evidence="6" id="KW-0963">Cytoplasm</keyword>
<comment type="function">
    <text evidence="12">Transposase-derived protein that may have nuclease activity. Does not have transposase activity.</text>
</comment>
<evidence type="ECO:0000256" key="9">
    <source>
        <dbReference type="ARBA" id="ARBA00022801"/>
    </source>
</evidence>
<organism evidence="14 15">
    <name type="scientific">Xenopus laevis</name>
    <name type="common">African clawed frog</name>
    <dbReference type="NCBI Taxonomy" id="8355"/>
    <lineage>
        <taxon>Eukaryota</taxon>
        <taxon>Metazoa</taxon>
        <taxon>Chordata</taxon>
        <taxon>Craniata</taxon>
        <taxon>Vertebrata</taxon>
        <taxon>Euteleostomi</taxon>
        <taxon>Amphibia</taxon>
        <taxon>Batrachia</taxon>
        <taxon>Anura</taxon>
        <taxon>Pipoidea</taxon>
        <taxon>Pipidae</taxon>
        <taxon>Xenopodinae</taxon>
        <taxon>Xenopus</taxon>
        <taxon>Xenopus</taxon>
    </lineage>
</organism>
<evidence type="ECO:0000256" key="11">
    <source>
        <dbReference type="ARBA" id="ARBA00030126"/>
    </source>
</evidence>
<evidence type="ECO:0000256" key="1">
    <source>
        <dbReference type="ARBA" id="ARBA00001968"/>
    </source>
</evidence>
<dbReference type="PANTHER" id="PTHR22930:SF263">
    <property type="entry name" value="NUCLEASE HARBI1-RELATED"/>
    <property type="match status" value="1"/>
</dbReference>
<evidence type="ECO:0000256" key="5">
    <source>
        <dbReference type="ARBA" id="ARBA00015519"/>
    </source>
</evidence>
<keyword evidence="9" id="KW-0378">Hydrolase</keyword>
<dbReference type="InterPro" id="IPR026103">
    <property type="entry name" value="HARBI1_animal"/>
</dbReference>
<evidence type="ECO:0000313" key="15">
    <source>
        <dbReference type="RefSeq" id="XP_041419733.1"/>
    </source>
</evidence>
<dbReference type="PRINTS" id="PR02086">
    <property type="entry name" value="PUTNUCHARBI1"/>
</dbReference>
<keyword evidence="14" id="KW-1185">Reference proteome</keyword>
<keyword evidence="7" id="KW-0540">Nuclease</keyword>
<dbReference type="GO" id="GO:0004518">
    <property type="term" value="F:nuclease activity"/>
    <property type="evidence" value="ECO:0007669"/>
    <property type="project" value="UniProtKB-KW"/>
</dbReference>
<protein>
    <recommendedName>
        <fullName evidence="5">Putative nuclease HARBI1</fullName>
    </recommendedName>
    <alternativeName>
        <fullName evidence="11">Harbinger transposase-derived nuclease</fullName>
    </alternativeName>
</protein>
<accession>A0A8J1KSJ7</accession>
<dbReference type="GeneID" id="121393945"/>
<dbReference type="AlphaFoldDB" id="A0A8J1KSJ7"/>
<comment type="cofactor">
    <cofactor evidence="1">
        <name>a divalent metal cation</name>
        <dbReference type="ChEBI" id="CHEBI:60240"/>
    </cofactor>
</comment>
<dbReference type="GO" id="GO:0016787">
    <property type="term" value="F:hydrolase activity"/>
    <property type="evidence" value="ECO:0007669"/>
    <property type="project" value="UniProtKB-KW"/>
</dbReference>
<evidence type="ECO:0000256" key="10">
    <source>
        <dbReference type="ARBA" id="ARBA00023242"/>
    </source>
</evidence>
<dbReference type="KEGG" id="xla:121393945"/>
<dbReference type="InterPro" id="IPR045249">
    <property type="entry name" value="HARBI1-like"/>
</dbReference>
<dbReference type="GO" id="GO:0005737">
    <property type="term" value="C:cytoplasm"/>
    <property type="evidence" value="ECO:0007669"/>
    <property type="project" value="UniProtKB-SubCell"/>
</dbReference>
<dbReference type="GO" id="GO:0005634">
    <property type="term" value="C:nucleus"/>
    <property type="evidence" value="ECO:0007669"/>
    <property type="project" value="UniProtKB-SubCell"/>
</dbReference>
<gene>
    <name evidence="15" type="primary">LOC121393945</name>
</gene>
<sequence>MSLTPQLQILLAFQQHSNEEKEQNVIRRPRLFNKRTILDNLTNEEIKLRYRFGRAAILDLHSKLKPYLDPQTKRNHAISGIGKLLATLHFLASGSFQTTVSAVSGCSQPTFSKILNQVLAGITSLAPQLLHYNMSTNNLCRIKEDFYAMAHMPNVIGAIDCTHIALIPPSDKERLYYNRKGFHSVNVQVVCDAHTKILDVVAKYPGSSHDSFIFRNSHLHDRLCQGEAQEGWLLGDNGYQIKPWLITPLLNAETQAEQRFNKSHKTTRCIIERTFGILKSRFRCLDKTGGALFYRPEKVCLIIFCCCILHNFALVHNENIDGLEDLSQVEDIDQFHPEDTPEGVLVRQQIIDNFF</sequence>
<feature type="domain" description="DDE Tnp4" evidence="13">
    <location>
        <begin position="159"/>
        <end position="311"/>
    </location>
</feature>
<evidence type="ECO:0000256" key="4">
    <source>
        <dbReference type="ARBA" id="ARBA00006958"/>
    </source>
</evidence>
<evidence type="ECO:0000313" key="14">
    <source>
        <dbReference type="Proteomes" id="UP000186698"/>
    </source>
</evidence>
<evidence type="ECO:0000259" key="13">
    <source>
        <dbReference type="Pfam" id="PF13359"/>
    </source>
</evidence>
<dbReference type="RefSeq" id="XP_041419733.1">
    <property type="nucleotide sequence ID" value="XM_041563799.1"/>
</dbReference>